<evidence type="ECO:0000259" key="5">
    <source>
        <dbReference type="PROSITE" id="PS50966"/>
    </source>
</evidence>
<dbReference type="HOGENOM" id="CLU_687640_0_0_1"/>
<name>A0A0D3CG12_BRAOL</name>
<evidence type="ECO:0000313" key="6">
    <source>
        <dbReference type="EnsemblPlants" id="Bo5g079870.1"/>
    </source>
</evidence>
<sequence>MNNNCKLLSIMTKLETWMPKELEKRKVLKRKEETCILTLWKKHNDVVKKWSNVDRILLVYLCIIVCVVLARADLSNGSNTKDWKVTGEKIDKGFKDNPRCINWMRAAKESTWIHLVGREANPEVADARKRMRISSTISVKCIGLIFNHIVFIWMPQEKKSHPLITVTSQSSKVLKSAKLNRRLQGDRYNLKTSNIAESINSALKRARGFPIQFLPEFIREKLGRWYWKRRGDALSLTTQHSRGVEHLLAVREENAYTLRVQQIDGWKFFVKGGNRDCNVDLELQKCDCGVYQVEKIPCSHAIAAGTAAGVHISTLVWPVYSKDTLFAGYSENIYPCVGQLVEARTCFPPEVKRGPGRQKKSRWQSWLELSRMRGRKPRKQHRVYRCSVCKETGHKRPQCKN</sequence>
<keyword evidence="2 4" id="KW-0863">Zinc-finger</keyword>
<dbReference type="GO" id="GO:0008270">
    <property type="term" value="F:zinc ion binding"/>
    <property type="evidence" value="ECO:0007669"/>
    <property type="project" value="UniProtKB-KW"/>
</dbReference>
<protein>
    <recommendedName>
        <fullName evidence="5">SWIM-type domain-containing protein</fullName>
    </recommendedName>
</protein>
<reference evidence="6" key="2">
    <citation type="submission" date="2015-03" db="UniProtKB">
        <authorList>
            <consortium name="EnsemblPlants"/>
        </authorList>
    </citation>
    <scope>IDENTIFICATION</scope>
</reference>
<keyword evidence="7" id="KW-1185">Reference proteome</keyword>
<dbReference type="Pfam" id="PF04434">
    <property type="entry name" value="SWIM"/>
    <property type="match status" value="1"/>
</dbReference>
<dbReference type="Proteomes" id="UP000032141">
    <property type="component" value="Chromosome C5"/>
</dbReference>
<dbReference type="PANTHER" id="PTHR31973">
    <property type="entry name" value="POLYPROTEIN, PUTATIVE-RELATED"/>
    <property type="match status" value="1"/>
</dbReference>
<dbReference type="InterPro" id="IPR007527">
    <property type="entry name" value="Znf_SWIM"/>
</dbReference>
<proteinExistence type="predicted"/>
<reference evidence="6 7" key="1">
    <citation type="journal article" date="2014" name="Genome Biol.">
        <title>Transcriptome and methylome profiling reveals relics of genome dominance in the mesopolyploid Brassica oleracea.</title>
        <authorList>
            <person name="Parkin I.A."/>
            <person name="Koh C."/>
            <person name="Tang H."/>
            <person name="Robinson S.J."/>
            <person name="Kagale S."/>
            <person name="Clarke W.E."/>
            <person name="Town C.D."/>
            <person name="Nixon J."/>
            <person name="Krishnakumar V."/>
            <person name="Bidwell S.L."/>
            <person name="Denoeud F."/>
            <person name="Belcram H."/>
            <person name="Links M.G."/>
            <person name="Just J."/>
            <person name="Clarke C."/>
            <person name="Bender T."/>
            <person name="Huebert T."/>
            <person name="Mason A.S."/>
            <person name="Pires J.C."/>
            <person name="Barker G."/>
            <person name="Moore J."/>
            <person name="Walley P.G."/>
            <person name="Manoli S."/>
            <person name="Batley J."/>
            <person name="Edwards D."/>
            <person name="Nelson M.N."/>
            <person name="Wang X."/>
            <person name="Paterson A.H."/>
            <person name="King G."/>
            <person name="Bancroft I."/>
            <person name="Chalhoub B."/>
            <person name="Sharpe A.G."/>
        </authorList>
    </citation>
    <scope>NUCLEOTIDE SEQUENCE</scope>
    <source>
        <strain evidence="6 7">cv. TO1000</strain>
    </source>
</reference>
<dbReference type="EnsemblPlants" id="Bo5g079870.1">
    <property type="protein sequence ID" value="Bo5g079870.1"/>
    <property type="gene ID" value="Bo5g079870"/>
</dbReference>
<dbReference type="InterPro" id="IPR006564">
    <property type="entry name" value="Znf_PMZ"/>
</dbReference>
<keyword evidence="3" id="KW-0862">Zinc</keyword>
<dbReference type="Gramene" id="Bo5g079870.1">
    <property type="protein sequence ID" value="Bo5g079870.1"/>
    <property type="gene ID" value="Bo5g079870"/>
</dbReference>
<dbReference type="STRING" id="109376.A0A0D3CG12"/>
<evidence type="ECO:0000256" key="4">
    <source>
        <dbReference type="PROSITE-ProRule" id="PRU00325"/>
    </source>
</evidence>
<keyword evidence="1" id="KW-0479">Metal-binding</keyword>
<evidence type="ECO:0000313" key="7">
    <source>
        <dbReference type="Proteomes" id="UP000032141"/>
    </source>
</evidence>
<dbReference type="AlphaFoldDB" id="A0A0D3CG12"/>
<feature type="domain" description="SWIM-type" evidence="5">
    <location>
        <begin position="277"/>
        <end position="309"/>
    </location>
</feature>
<accession>A0A0D3CG12</accession>
<dbReference type="PANTHER" id="PTHR31973:SF187">
    <property type="entry name" value="MUTATOR TRANSPOSASE MUDRA PROTEIN"/>
    <property type="match status" value="1"/>
</dbReference>
<evidence type="ECO:0000256" key="3">
    <source>
        <dbReference type="ARBA" id="ARBA00022833"/>
    </source>
</evidence>
<evidence type="ECO:0000256" key="1">
    <source>
        <dbReference type="ARBA" id="ARBA00022723"/>
    </source>
</evidence>
<dbReference type="PROSITE" id="PS50966">
    <property type="entry name" value="ZF_SWIM"/>
    <property type="match status" value="1"/>
</dbReference>
<dbReference type="SMART" id="SM00575">
    <property type="entry name" value="ZnF_PMZ"/>
    <property type="match status" value="1"/>
</dbReference>
<evidence type="ECO:0000256" key="2">
    <source>
        <dbReference type="ARBA" id="ARBA00022771"/>
    </source>
</evidence>
<organism evidence="6 7">
    <name type="scientific">Brassica oleracea var. oleracea</name>
    <dbReference type="NCBI Taxonomy" id="109376"/>
    <lineage>
        <taxon>Eukaryota</taxon>
        <taxon>Viridiplantae</taxon>
        <taxon>Streptophyta</taxon>
        <taxon>Embryophyta</taxon>
        <taxon>Tracheophyta</taxon>
        <taxon>Spermatophyta</taxon>
        <taxon>Magnoliopsida</taxon>
        <taxon>eudicotyledons</taxon>
        <taxon>Gunneridae</taxon>
        <taxon>Pentapetalae</taxon>
        <taxon>rosids</taxon>
        <taxon>malvids</taxon>
        <taxon>Brassicales</taxon>
        <taxon>Brassicaceae</taxon>
        <taxon>Brassiceae</taxon>
        <taxon>Brassica</taxon>
    </lineage>
</organism>